<dbReference type="InterPro" id="IPR025420">
    <property type="entry name" value="DUF4143"/>
</dbReference>
<name>A0A484HEH8_9BACT</name>
<dbReference type="Pfam" id="PF13173">
    <property type="entry name" value="AAA_14"/>
    <property type="match status" value="1"/>
</dbReference>
<evidence type="ECO:0000313" key="3">
    <source>
        <dbReference type="EMBL" id="VEN72858.1"/>
    </source>
</evidence>
<evidence type="ECO:0008006" key="4">
    <source>
        <dbReference type="Google" id="ProtNLM"/>
    </source>
</evidence>
<dbReference type="PANTHER" id="PTHR43566">
    <property type="entry name" value="CONSERVED PROTEIN"/>
    <property type="match status" value="1"/>
</dbReference>
<evidence type="ECO:0000259" key="1">
    <source>
        <dbReference type="Pfam" id="PF13173"/>
    </source>
</evidence>
<protein>
    <recommendedName>
        <fullName evidence="4">AAA family ATPase</fullName>
    </recommendedName>
</protein>
<accession>A0A484HEH8</accession>
<dbReference type="Pfam" id="PF13635">
    <property type="entry name" value="DUF4143"/>
    <property type="match status" value="1"/>
</dbReference>
<feature type="domain" description="AAA" evidence="1">
    <location>
        <begin position="17"/>
        <end position="133"/>
    </location>
</feature>
<dbReference type="AlphaFoldDB" id="A0A484HEH8"/>
<gene>
    <name evidence="3" type="ORF">EPICR_10359</name>
</gene>
<organism evidence="3">
    <name type="scientific">uncultured Desulfobacteraceae bacterium</name>
    <dbReference type="NCBI Taxonomy" id="218296"/>
    <lineage>
        <taxon>Bacteria</taxon>
        <taxon>Pseudomonadati</taxon>
        <taxon>Thermodesulfobacteriota</taxon>
        <taxon>Desulfobacteria</taxon>
        <taxon>Desulfobacterales</taxon>
        <taxon>Desulfobacteraceae</taxon>
        <taxon>environmental samples</taxon>
    </lineage>
</organism>
<dbReference type="InterPro" id="IPR041682">
    <property type="entry name" value="AAA_14"/>
</dbReference>
<reference evidence="3" key="1">
    <citation type="submission" date="2019-01" db="EMBL/GenBank/DDBJ databases">
        <authorList>
            <consortium name="Genoscope - CEA"/>
            <person name="William W."/>
        </authorList>
    </citation>
    <scope>NUCLEOTIDE SEQUENCE</scope>
    <source>
        <strain evidence="3">CR-1</strain>
    </source>
</reference>
<dbReference type="SUPFAM" id="SSF52540">
    <property type="entry name" value="P-loop containing nucleoside triphosphate hydrolases"/>
    <property type="match status" value="1"/>
</dbReference>
<evidence type="ECO:0000259" key="2">
    <source>
        <dbReference type="Pfam" id="PF13635"/>
    </source>
</evidence>
<dbReference type="InterPro" id="IPR027417">
    <property type="entry name" value="P-loop_NTPase"/>
</dbReference>
<dbReference type="EMBL" id="CAACVI010000001">
    <property type="protein sequence ID" value="VEN72858.1"/>
    <property type="molecule type" value="Genomic_DNA"/>
</dbReference>
<proteinExistence type="predicted"/>
<feature type="domain" description="DUF4143" evidence="2">
    <location>
        <begin position="193"/>
        <end position="352"/>
    </location>
</feature>
<dbReference type="PANTHER" id="PTHR43566:SF2">
    <property type="entry name" value="DUF4143 DOMAIN-CONTAINING PROTEIN"/>
    <property type="match status" value="1"/>
</dbReference>
<sequence length="401" mass="46314">MLPRTLASPIRRYRRQYPVVAIVGPRQSGKTTLARHLFPGHRYLSMENLDTRHMAEDDPRGFLDDNGGNLILDEIQRVPSIFSYLQERVDFEDSPSSYVLTGSQQFLLMERVTQSLAGRIATYQLYPFTLNELRRARLDRDMDAILQIKTVPGGDGEEEDLCRILFSGMYPRIHDKRLDPEKWIENYILTYVERDIRSLVNISNLKTFETFIKICASMSGQLVNQAAISNAAGISQPTVKKWLSLMEASGIVFFLRPHHRNFKKRLIKTPKLYFVDTGVLSSLLSIRNPGQLKTHPLFGNIFETFIISEFYKRIHHIGERPHLYFWRDRTGNEIDLIIESGSRIIPIEIKSSRTYSPAFKAGLSRWMRLEGNTARKGFVLYRGRETVGKTSDIAALPWRRM</sequence>